<accession>A0A8T0R2H5</accession>
<evidence type="ECO:0000256" key="3">
    <source>
        <dbReference type="ARBA" id="ARBA00022525"/>
    </source>
</evidence>
<sequence>MSERARARAHAHAHAAALASKLLPAMRPASSAARAFLSGAVFLLALLGLVLEAACLRSLQQPPTPLQGGAGGGTAAGEEKVRLGSSPPSCRGKCYECSPCTAVQVPALSTGPSGPSSAAARARTRARAAAGEVATLSNYKPVGWKCQCRDRLYEP</sequence>
<dbReference type="PANTHER" id="PTHR33109:SF93">
    <property type="entry name" value="EPIDERMAL PATTERNING FACTOR-LIKE PROTEIN"/>
    <property type="match status" value="1"/>
</dbReference>
<comment type="caution">
    <text evidence="8">The sequence shown here is derived from an EMBL/GenBank/DDBJ whole genome shotgun (WGS) entry which is preliminary data.</text>
</comment>
<keyword evidence="9" id="KW-1185">Reference proteome</keyword>
<dbReference type="OrthoDB" id="1922142at2759"/>
<feature type="region of interest" description="Disordered" evidence="7">
    <location>
        <begin position="62"/>
        <end position="88"/>
    </location>
</feature>
<reference evidence="8" key="1">
    <citation type="submission" date="2020-05" db="EMBL/GenBank/DDBJ databases">
        <title>WGS assembly of Panicum virgatum.</title>
        <authorList>
            <person name="Lovell J.T."/>
            <person name="Jenkins J."/>
            <person name="Shu S."/>
            <person name="Juenger T.E."/>
            <person name="Schmutz J."/>
        </authorList>
    </citation>
    <scope>NUCLEOTIDE SEQUENCE</scope>
    <source>
        <strain evidence="8">AP13</strain>
    </source>
</reference>
<evidence type="ECO:0000256" key="5">
    <source>
        <dbReference type="ARBA" id="ARBA00023157"/>
    </source>
</evidence>
<comment type="function">
    <text evidence="6">Controls stomatal patterning.</text>
</comment>
<dbReference type="PANTHER" id="PTHR33109">
    <property type="entry name" value="EPIDERMAL PATTERNING FACTOR-LIKE PROTEIN 4"/>
    <property type="match status" value="1"/>
</dbReference>
<evidence type="ECO:0000313" key="9">
    <source>
        <dbReference type="Proteomes" id="UP000823388"/>
    </source>
</evidence>
<dbReference type="Proteomes" id="UP000823388">
    <property type="component" value="Chromosome 6N"/>
</dbReference>
<evidence type="ECO:0000256" key="4">
    <source>
        <dbReference type="ARBA" id="ARBA00022729"/>
    </source>
</evidence>
<dbReference type="GO" id="GO:0005576">
    <property type="term" value="C:extracellular region"/>
    <property type="evidence" value="ECO:0007669"/>
    <property type="project" value="UniProtKB-SubCell"/>
</dbReference>
<dbReference type="InterPro" id="IPR039455">
    <property type="entry name" value="EPFL"/>
</dbReference>
<comment type="subcellular location">
    <subcellularLocation>
        <location evidence="1 6">Secreted</location>
    </subcellularLocation>
</comment>
<organism evidence="8 9">
    <name type="scientific">Panicum virgatum</name>
    <name type="common">Blackwell switchgrass</name>
    <dbReference type="NCBI Taxonomy" id="38727"/>
    <lineage>
        <taxon>Eukaryota</taxon>
        <taxon>Viridiplantae</taxon>
        <taxon>Streptophyta</taxon>
        <taxon>Embryophyta</taxon>
        <taxon>Tracheophyta</taxon>
        <taxon>Spermatophyta</taxon>
        <taxon>Magnoliopsida</taxon>
        <taxon>Liliopsida</taxon>
        <taxon>Poales</taxon>
        <taxon>Poaceae</taxon>
        <taxon>PACMAD clade</taxon>
        <taxon>Panicoideae</taxon>
        <taxon>Panicodae</taxon>
        <taxon>Paniceae</taxon>
        <taxon>Panicinae</taxon>
        <taxon>Panicum</taxon>
        <taxon>Panicum sect. Hiantes</taxon>
    </lineage>
</organism>
<evidence type="ECO:0000256" key="2">
    <source>
        <dbReference type="ARBA" id="ARBA00008127"/>
    </source>
</evidence>
<comment type="similarity">
    <text evidence="2 6">Belongs to the plant cysteine rich small secretory peptide family. Epidermal patterning factor subfamily.</text>
</comment>
<proteinExistence type="inferred from homology"/>
<keyword evidence="3 6" id="KW-0964">Secreted</keyword>
<evidence type="ECO:0000313" key="8">
    <source>
        <dbReference type="EMBL" id="KAG2579470.1"/>
    </source>
</evidence>
<dbReference type="EMBL" id="CM029048">
    <property type="protein sequence ID" value="KAG2579470.1"/>
    <property type="molecule type" value="Genomic_DNA"/>
</dbReference>
<evidence type="ECO:0000256" key="6">
    <source>
        <dbReference type="RuleBase" id="RU367102"/>
    </source>
</evidence>
<keyword evidence="6" id="KW-0217">Developmental protein</keyword>
<gene>
    <name evidence="8" type="ORF">PVAP13_6NG287600</name>
</gene>
<keyword evidence="4" id="KW-0732">Signal</keyword>
<dbReference type="Pfam" id="PF17181">
    <property type="entry name" value="EPF"/>
    <property type="match status" value="1"/>
</dbReference>
<name>A0A8T0R2H5_PANVG</name>
<protein>
    <recommendedName>
        <fullName evidence="6">Epidermal patterning factor-like protein</fullName>
    </recommendedName>
</protein>
<evidence type="ECO:0000256" key="7">
    <source>
        <dbReference type="SAM" id="MobiDB-lite"/>
    </source>
</evidence>
<dbReference type="GO" id="GO:0010052">
    <property type="term" value="P:guard cell differentiation"/>
    <property type="evidence" value="ECO:0007669"/>
    <property type="project" value="UniProtKB-UniRule"/>
</dbReference>
<evidence type="ECO:0000256" key="1">
    <source>
        <dbReference type="ARBA" id="ARBA00004613"/>
    </source>
</evidence>
<keyword evidence="5" id="KW-1015">Disulfide bond</keyword>
<dbReference type="AlphaFoldDB" id="A0A8T0R2H5"/>